<name>A0A3B1D5P2_9ZZZZ</name>
<dbReference type="EMBL" id="UOGI01000129">
    <property type="protein sequence ID" value="VAX32123.1"/>
    <property type="molecule type" value="Genomic_DNA"/>
</dbReference>
<protein>
    <recommendedName>
        <fullName evidence="2">N-acetyltransferase domain-containing protein</fullName>
    </recommendedName>
</protein>
<dbReference type="InterPro" id="IPR016181">
    <property type="entry name" value="Acyl_CoA_acyltransferase"/>
</dbReference>
<evidence type="ECO:0008006" key="2">
    <source>
        <dbReference type="Google" id="ProtNLM"/>
    </source>
</evidence>
<sequence length="350" mass="40773">MKKYSIIKADIEKNKDDLLSVQKRNLKDISGERYVWNYIASPHGNAHCWLAREESSGRYVGSGSLFPRRMYVEGKAVYGAIAGDFAADREHRAYGPALRLQRTILSAHKDNGLEFIYGVPNKLSESLFLRIGYSELGKYNRFMKILKAEYKHKQYLPPAPVTRIFSGIIDLGLKGVSKESRYKRPRNVSVEMPAFFDERFDLLWEKVLSRFRVIGERNSEFLNWRYKESPHHDYRIFTLVGRKQYIDGYIVYYIENNACYIADVLFVDAESIRYPLFAEFILHTRREGIGSISIRYLGGGLLARQLRNFGFFLVREEDSRVLVYSDKTSPLTPFLLRGDNWYFLEGDLDI</sequence>
<accession>A0A3B1D5P2</accession>
<gene>
    <name evidence="1" type="ORF">MNBD_NITROSPIRAE03-1250</name>
</gene>
<reference evidence="1" key="1">
    <citation type="submission" date="2018-06" db="EMBL/GenBank/DDBJ databases">
        <authorList>
            <person name="Zhirakovskaya E."/>
        </authorList>
    </citation>
    <scope>NUCLEOTIDE SEQUENCE</scope>
</reference>
<dbReference type="SUPFAM" id="SSF55729">
    <property type="entry name" value="Acyl-CoA N-acyltransferases (Nat)"/>
    <property type="match status" value="1"/>
</dbReference>
<proteinExistence type="predicted"/>
<organism evidence="1">
    <name type="scientific">hydrothermal vent metagenome</name>
    <dbReference type="NCBI Taxonomy" id="652676"/>
    <lineage>
        <taxon>unclassified sequences</taxon>
        <taxon>metagenomes</taxon>
        <taxon>ecological metagenomes</taxon>
    </lineage>
</organism>
<dbReference type="AlphaFoldDB" id="A0A3B1D5P2"/>
<dbReference type="Gene3D" id="3.40.630.30">
    <property type="match status" value="1"/>
</dbReference>
<evidence type="ECO:0000313" key="1">
    <source>
        <dbReference type="EMBL" id="VAX32123.1"/>
    </source>
</evidence>